<dbReference type="SMART" id="SM00827">
    <property type="entry name" value="PKS_AT"/>
    <property type="match status" value="1"/>
</dbReference>
<sequence length="504" mass="54887">MATALTASVQAPWPVNPLNHEKRITSGPLGRLRLGDRSNSVPVMSRMFILSASGSDSADQQISNVTTYLKERSNGRDDGLLEKLASSLAQCPALLAWKAAVPASSHQQLISYLEQGRFRPTRTTQPPKLGFIFSGVGGQYHSMGRELMRDYDVFATAIEKADKHLKALGAEWSLKDELYKDTASSSPSIINRVDVAIPATTAIQIGLVLLLRSWNITPVAVNANSTGETAAAFTAGAFDFETSIFIAFQRGTIAGKVKEKRPDLKGAVLAIGSTSSEIRPLLKVLVKGRLDIGAILGPNLISVAGDEPAVCELQEMLKSRNVFCKRTPMQLAYHSFHMHSVAPDFLTALQDIQPQDVKDGPTFYSSLAGQRIDSTKSLTSAYWVYNLLGQVNLLDAELTLCNEQHLGQTPGEIDALIEIGPHPTFKKPVNDILKSHPWGENVRYLSTLERGKDAISALQELACELFAIGYPLDVAAVNSVTKEVDNRGMLADLPAYIACRYCKY</sequence>
<dbReference type="Gene3D" id="3.40.366.10">
    <property type="entry name" value="Malonyl-Coenzyme A Acyl Carrier Protein, domain 2"/>
    <property type="match status" value="1"/>
</dbReference>
<name>A0A8H3EM51_9LECA</name>
<accession>A0A8H3EM51</accession>
<dbReference type="AlphaFoldDB" id="A0A8H3EM51"/>
<dbReference type="GO" id="GO:0006633">
    <property type="term" value="P:fatty acid biosynthetic process"/>
    <property type="evidence" value="ECO:0007669"/>
    <property type="project" value="TreeGrafter"/>
</dbReference>
<gene>
    <name evidence="2" type="ORF">IMSHALPRED_008454</name>
</gene>
<dbReference type="GO" id="GO:0004312">
    <property type="term" value="F:fatty acid synthase activity"/>
    <property type="evidence" value="ECO:0007669"/>
    <property type="project" value="TreeGrafter"/>
</dbReference>
<dbReference type="PANTHER" id="PTHR43775:SF29">
    <property type="entry name" value="ASPERFURANONE POLYKETIDE SYNTHASE AFOG-RELATED"/>
    <property type="match status" value="1"/>
</dbReference>
<dbReference type="PANTHER" id="PTHR43775">
    <property type="entry name" value="FATTY ACID SYNTHASE"/>
    <property type="match status" value="1"/>
</dbReference>
<dbReference type="InterPro" id="IPR001227">
    <property type="entry name" value="Ac_transferase_dom_sf"/>
</dbReference>
<evidence type="ECO:0000313" key="2">
    <source>
        <dbReference type="EMBL" id="CAF9909731.1"/>
    </source>
</evidence>
<organism evidence="2 3">
    <name type="scientific">Imshaugia aleurites</name>
    <dbReference type="NCBI Taxonomy" id="172621"/>
    <lineage>
        <taxon>Eukaryota</taxon>
        <taxon>Fungi</taxon>
        <taxon>Dikarya</taxon>
        <taxon>Ascomycota</taxon>
        <taxon>Pezizomycotina</taxon>
        <taxon>Lecanoromycetes</taxon>
        <taxon>OSLEUM clade</taxon>
        <taxon>Lecanoromycetidae</taxon>
        <taxon>Lecanorales</taxon>
        <taxon>Lecanorineae</taxon>
        <taxon>Parmeliaceae</taxon>
        <taxon>Imshaugia</taxon>
    </lineage>
</organism>
<reference evidence="2" key="1">
    <citation type="submission" date="2021-03" db="EMBL/GenBank/DDBJ databases">
        <authorList>
            <person name="Tagirdzhanova G."/>
        </authorList>
    </citation>
    <scope>NUCLEOTIDE SEQUENCE</scope>
</reference>
<dbReference type="InterPro" id="IPR014043">
    <property type="entry name" value="Acyl_transferase_dom"/>
</dbReference>
<proteinExistence type="predicted"/>
<protein>
    <recommendedName>
        <fullName evidence="1">Malonyl-CoA:ACP transacylase (MAT) domain-containing protein</fullName>
    </recommendedName>
</protein>
<dbReference type="InterPro" id="IPR050091">
    <property type="entry name" value="PKS_NRPS_Biosynth_Enz"/>
</dbReference>
<dbReference type="InterPro" id="IPR016035">
    <property type="entry name" value="Acyl_Trfase/lysoPLipase"/>
</dbReference>
<evidence type="ECO:0000259" key="1">
    <source>
        <dbReference type="SMART" id="SM00827"/>
    </source>
</evidence>
<dbReference type="GO" id="GO:0044550">
    <property type="term" value="P:secondary metabolite biosynthetic process"/>
    <property type="evidence" value="ECO:0007669"/>
    <property type="project" value="TreeGrafter"/>
</dbReference>
<dbReference type="Pfam" id="PF00698">
    <property type="entry name" value="Acyl_transf_1"/>
    <property type="match status" value="1"/>
</dbReference>
<dbReference type="Gene3D" id="3.30.70.3290">
    <property type="match status" value="1"/>
</dbReference>
<dbReference type="Proteomes" id="UP000664534">
    <property type="component" value="Unassembled WGS sequence"/>
</dbReference>
<dbReference type="EMBL" id="CAJPDT010000006">
    <property type="protein sequence ID" value="CAF9909731.1"/>
    <property type="molecule type" value="Genomic_DNA"/>
</dbReference>
<comment type="caution">
    <text evidence="2">The sequence shown here is derived from an EMBL/GenBank/DDBJ whole genome shotgun (WGS) entry which is preliminary data.</text>
</comment>
<dbReference type="OrthoDB" id="3799328at2759"/>
<evidence type="ECO:0000313" key="3">
    <source>
        <dbReference type="Proteomes" id="UP000664534"/>
    </source>
</evidence>
<feature type="domain" description="Malonyl-CoA:ACP transacylase (MAT)" evidence="1">
    <location>
        <begin position="132"/>
        <end position="452"/>
    </location>
</feature>
<keyword evidence="3" id="KW-1185">Reference proteome</keyword>
<dbReference type="SUPFAM" id="SSF52151">
    <property type="entry name" value="FabD/lysophospholipase-like"/>
    <property type="match status" value="1"/>
</dbReference>